<accession>A0A7R9R0Z0</accession>
<protein>
    <submittedName>
        <fullName evidence="1">Uncharacterized protein</fullName>
    </submittedName>
</protein>
<feature type="non-terminal residue" evidence="1">
    <location>
        <position position="1"/>
    </location>
</feature>
<organism evidence="1">
    <name type="scientific">Oppiella nova</name>
    <dbReference type="NCBI Taxonomy" id="334625"/>
    <lineage>
        <taxon>Eukaryota</taxon>
        <taxon>Metazoa</taxon>
        <taxon>Ecdysozoa</taxon>
        <taxon>Arthropoda</taxon>
        <taxon>Chelicerata</taxon>
        <taxon>Arachnida</taxon>
        <taxon>Acari</taxon>
        <taxon>Acariformes</taxon>
        <taxon>Sarcoptiformes</taxon>
        <taxon>Oribatida</taxon>
        <taxon>Brachypylina</taxon>
        <taxon>Oppioidea</taxon>
        <taxon>Oppiidae</taxon>
        <taxon>Oppiella</taxon>
    </lineage>
</organism>
<sequence length="66" mass="7433">SKVIDKPQQIELSLPSINIRYDLKLINESIDELRNLCPVCVERHLVQHYLARGCTPVVKGGCECPS</sequence>
<evidence type="ECO:0000313" key="2">
    <source>
        <dbReference type="Proteomes" id="UP000728032"/>
    </source>
</evidence>
<dbReference type="EMBL" id="OC956266">
    <property type="protein sequence ID" value="CAD7664841.1"/>
    <property type="molecule type" value="Genomic_DNA"/>
</dbReference>
<keyword evidence="2" id="KW-1185">Reference proteome</keyword>
<evidence type="ECO:0000313" key="1">
    <source>
        <dbReference type="EMBL" id="CAD7664841.1"/>
    </source>
</evidence>
<feature type="non-terminal residue" evidence="1">
    <location>
        <position position="66"/>
    </location>
</feature>
<name>A0A7R9R0Z0_9ACAR</name>
<dbReference type="OrthoDB" id="6504538at2759"/>
<dbReference type="AlphaFoldDB" id="A0A7R9R0Z0"/>
<dbReference type="EMBL" id="CAJPVJ010041441">
    <property type="protein sequence ID" value="CAG2181978.1"/>
    <property type="molecule type" value="Genomic_DNA"/>
</dbReference>
<dbReference type="Proteomes" id="UP000728032">
    <property type="component" value="Unassembled WGS sequence"/>
</dbReference>
<proteinExistence type="predicted"/>
<reference evidence="1" key="1">
    <citation type="submission" date="2020-11" db="EMBL/GenBank/DDBJ databases">
        <authorList>
            <person name="Tran Van P."/>
        </authorList>
    </citation>
    <scope>NUCLEOTIDE SEQUENCE</scope>
</reference>
<gene>
    <name evidence="1" type="ORF">ONB1V03_LOCUS21399</name>
</gene>